<dbReference type="RefSeq" id="WP_188782138.1">
    <property type="nucleotide sequence ID" value="NZ_BMNI01000001.1"/>
</dbReference>
<accession>A0ABQ2N4V7</accession>
<dbReference type="EMBL" id="BMNI01000001">
    <property type="protein sequence ID" value="GGO84646.1"/>
    <property type="molecule type" value="Genomic_DNA"/>
</dbReference>
<name>A0ABQ2N4V7_9ACTN</name>
<keyword evidence="5" id="KW-1185">Reference proteome</keyword>
<proteinExistence type="inferred from homology"/>
<comment type="caution">
    <text evidence="4">The sequence shown here is derived from an EMBL/GenBank/DDBJ whole genome shotgun (WGS) entry which is preliminary data.</text>
</comment>
<comment type="similarity">
    <text evidence="1 2">Belongs to the small heat shock protein (HSP20) family.</text>
</comment>
<evidence type="ECO:0000256" key="1">
    <source>
        <dbReference type="PROSITE-ProRule" id="PRU00285"/>
    </source>
</evidence>
<protein>
    <recommendedName>
        <fullName evidence="3">SHSP domain-containing protein</fullName>
    </recommendedName>
</protein>
<sequence>MTTPTRATTFGDLLSRFEESGHADETAPIRVEEFVHDGHYVVRAELPGVDPDSDIDVRIDGDLLTIRGRRQETRHEHGRSEFRYGSFARSLRLPLNCEEHDITATYDAGVLEVTLPMLQAPTSIVVPVQRAGAEAPTAEAPTAGTAATATA</sequence>
<organism evidence="4 5">
    <name type="scientific">Nocardioides phosphati</name>
    <dbReference type="NCBI Taxonomy" id="1867775"/>
    <lineage>
        <taxon>Bacteria</taxon>
        <taxon>Bacillati</taxon>
        <taxon>Actinomycetota</taxon>
        <taxon>Actinomycetes</taxon>
        <taxon>Propionibacteriales</taxon>
        <taxon>Nocardioidaceae</taxon>
        <taxon>Nocardioides</taxon>
    </lineage>
</organism>
<dbReference type="Gene3D" id="2.60.40.790">
    <property type="match status" value="1"/>
</dbReference>
<dbReference type="SUPFAM" id="SSF49764">
    <property type="entry name" value="HSP20-like chaperones"/>
    <property type="match status" value="1"/>
</dbReference>
<evidence type="ECO:0000259" key="3">
    <source>
        <dbReference type="PROSITE" id="PS01031"/>
    </source>
</evidence>
<dbReference type="Pfam" id="PF00011">
    <property type="entry name" value="HSP20"/>
    <property type="match status" value="1"/>
</dbReference>
<gene>
    <name evidence="4" type="ORF">GCM10011584_02730</name>
</gene>
<dbReference type="PROSITE" id="PS01031">
    <property type="entry name" value="SHSP"/>
    <property type="match status" value="1"/>
</dbReference>
<dbReference type="InterPro" id="IPR008978">
    <property type="entry name" value="HSP20-like_chaperone"/>
</dbReference>
<evidence type="ECO:0000313" key="4">
    <source>
        <dbReference type="EMBL" id="GGO84646.1"/>
    </source>
</evidence>
<dbReference type="InterPro" id="IPR002068">
    <property type="entry name" value="A-crystallin/Hsp20_dom"/>
</dbReference>
<dbReference type="CDD" id="cd06464">
    <property type="entry name" value="ACD_sHsps-like"/>
    <property type="match status" value="1"/>
</dbReference>
<dbReference type="Proteomes" id="UP000655410">
    <property type="component" value="Unassembled WGS sequence"/>
</dbReference>
<dbReference type="InterPro" id="IPR031107">
    <property type="entry name" value="Small_HSP"/>
</dbReference>
<evidence type="ECO:0000256" key="2">
    <source>
        <dbReference type="RuleBase" id="RU003616"/>
    </source>
</evidence>
<feature type="domain" description="SHSP" evidence="3">
    <location>
        <begin position="20"/>
        <end position="131"/>
    </location>
</feature>
<evidence type="ECO:0000313" key="5">
    <source>
        <dbReference type="Proteomes" id="UP000655410"/>
    </source>
</evidence>
<dbReference type="PANTHER" id="PTHR11527">
    <property type="entry name" value="HEAT-SHOCK PROTEIN 20 FAMILY MEMBER"/>
    <property type="match status" value="1"/>
</dbReference>
<reference evidence="5" key="1">
    <citation type="journal article" date="2019" name="Int. J. Syst. Evol. Microbiol.">
        <title>The Global Catalogue of Microorganisms (GCM) 10K type strain sequencing project: providing services to taxonomists for standard genome sequencing and annotation.</title>
        <authorList>
            <consortium name="The Broad Institute Genomics Platform"/>
            <consortium name="The Broad Institute Genome Sequencing Center for Infectious Disease"/>
            <person name="Wu L."/>
            <person name="Ma J."/>
        </authorList>
    </citation>
    <scope>NUCLEOTIDE SEQUENCE [LARGE SCALE GENOMIC DNA]</scope>
    <source>
        <strain evidence="5">CGMCC 4.7371</strain>
    </source>
</reference>